<organism evidence="8 9">
    <name type="scientific">Vibrio nigripulchritudo SOn1</name>
    <dbReference type="NCBI Taxonomy" id="1238450"/>
    <lineage>
        <taxon>Bacteria</taxon>
        <taxon>Pseudomonadati</taxon>
        <taxon>Pseudomonadota</taxon>
        <taxon>Gammaproteobacteria</taxon>
        <taxon>Vibrionales</taxon>
        <taxon>Vibrionaceae</taxon>
        <taxon>Vibrio</taxon>
    </lineage>
</organism>
<comment type="similarity">
    <text evidence="1">Belongs to the carbohydrate kinase PfkB family.</text>
</comment>
<dbReference type="InterPro" id="IPR030830">
    <property type="entry name" value="Myo_inos_IolC"/>
</dbReference>
<dbReference type="PANTHER" id="PTHR43085">
    <property type="entry name" value="HEXOKINASE FAMILY MEMBER"/>
    <property type="match status" value="1"/>
</dbReference>
<evidence type="ECO:0000313" key="8">
    <source>
        <dbReference type="EMBL" id="CCO44918.1"/>
    </source>
</evidence>
<keyword evidence="3" id="KW-0547">Nucleotide-binding</keyword>
<evidence type="ECO:0000259" key="6">
    <source>
        <dbReference type="Pfam" id="PF00294"/>
    </source>
</evidence>
<keyword evidence="2 8" id="KW-0808">Transferase</keyword>
<dbReference type="InterPro" id="IPR013785">
    <property type="entry name" value="Aldolase_TIM"/>
</dbReference>
<dbReference type="Pfam" id="PF00294">
    <property type="entry name" value="PfkB"/>
    <property type="match status" value="1"/>
</dbReference>
<dbReference type="InterPro" id="IPR002173">
    <property type="entry name" value="Carboh/pur_kinase_PfkB_CS"/>
</dbReference>
<comment type="caution">
    <text evidence="8">The sequence shown here is derived from an EMBL/GenBank/DDBJ whole genome shotgun (WGS) entry which is preliminary data.</text>
</comment>
<dbReference type="RefSeq" id="WP_022610582.1">
    <property type="nucleotide sequence ID" value="NZ_LK391965.1"/>
</dbReference>
<dbReference type="AlphaFoldDB" id="A0AAV2VJN7"/>
<dbReference type="EMBL" id="CAOF01000033">
    <property type="protein sequence ID" value="CCO44918.1"/>
    <property type="molecule type" value="Genomic_DNA"/>
</dbReference>
<dbReference type="EC" id="2.7.1.4" evidence="8"/>
<evidence type="ECO:0000313" key="9">
    <source>
        <dbReference type="Proteomes" id="UP000018211"/>
    </source>
</evidence>
<dbReference type="PROSITE" id="PS00584">
    <property type="entry name" value="PFKB_KINASES_2"/>
    <property type="match status" value="1"/>
</dbReference>
<dbReference type="Pfam" id="PF09863">
    <property type="entry name" value="DUF2090"/>
    <property type="match status" value="1"/>
</dbReference>
<dbReference type="InterPro" id="IPR023314">
    <property type="entry name" value="Myo_inos_IolC-like_sf"/>
</dbReference>
<dbReference type="Proteomes" id="UP000018211">
    <property type="component" value="Unassembled WGS sequence"/>
</dbReference>
<keyword evidence="4" id="KW-0418">Kinase</keyword>
<evidence type="ECO:0000256" key="5">
    <source>
        <dbReference type="ARBA" id="ARBA00022840"/>
    </source>
</evidence>
<dbReference type="GO" id="GO:0008865">
    <property type="term" value="F:fructokinase activity"/>
    <property type="evidence" value="ECO:0007669"/>
    <property type="project" value="UniProtKB-EC"/>
</dbReference>
<accession>A0AAV2VJN7</accession>
<gene>
    <name evidence="8" type="ORF">VIBNISOn1_1280067</name>
</gene>
<evidence type="ECO:0000256" key="3">
    <source>
        <dbReference type="ARBA" id="ARBA00022741"/>
    </source>
</evidence>
<dbReference type="Gene3D" id="3.40.1190.20">
    <property type="match status" value="1"/>
</dbReference>
<reference evidence="8 9" key="1">
    <citation type="journal article" date="2013" name="ISME J.">
        <title>Comparative genomics of pathogenic lineages of Vibrio nigripulchritudo identifies virulence-associated traits.</title>
        <authorList>
            <person name="Goudenege D."/>
            <person name="Labreuche Y."/>
            <person name="Krin E."/>
            <person name="Ansquer D."/>
            <person name="Mangenot S."/>
            <person name="Calteau A."/>
            <person name="Medigue C."/>
            <person name="Mazel D."/>
            <person name="Polz M.F."/>
            <person name="Le Roux F."/>
        </authorList>
    </citation>
    <scope>NUCLEOTIDE SEQUENCE [LARGE SCALE GENOMIC DNA]</scope>
    <source>
        <strain evidence="8 9">SOn1</strain>
    </source>
</reference>
<feature type="domain" description="DUF2090" evidence="7">
    <location>
        <begin position="327"/>
        <end position="645"/>
    </location>
</feature>
<dbReference type="NCBIfam" id="TIGR04382">
    <property type="entry name" value="myo_inos_iolC_N"/>
    <property type="match status" value="1"/>
</dbReference>
<feature type="domain" description="Carbohydrate kinase PfkB" evidence="6">
    <location>
        <begin position="9"/>
        <end position="324"/>
    </location>
</feature>
<dbReference type="Gene3D" id="3.20.20.70">
    <property type="entry name" value="Aldolase class I"/>
    <property type="match status" value="1"/>
</dbReference>
<dbReference type="GO" id="GO:0005524">
    <property type="term" value="F:ATP binding"/>
    <property type="evidence" value="ECO:0007669"/>
    <property type="project" value="UniProtKB-KW"/>
</dbReference>
<sequence length="647" mass="72296">MANVEKELDVICMGRVAVDLYGDQIGSRLEDMTTFAKYLGGSSGNVAYGTAIQGLKSGMLARVGDEHMGRFVREELIRAGVDVSYLITDKERLTALVLLGIKDEETFPLIFYRDNCADMAITPEDVDEQYIASSRCLAITGTHLSNPRSREAVLTALKYARQHGVKTALDIDYRPVLWGLTSLGDGETRFIESEKVTESLKEVIHYFDLIVGTEEEFHITGGSTDTIDALKAVRLHSKAELVCKRGPMGCSVFTTEIPETLDEGITVKGVRVDVLNVLGAGDAFMSGLLRGYLSGESWEQSCHYANACGALVVSRHGCAPAMPTKDELDYYLEHAQAIPRPDISPELNHLHRVTKRARKWEDVCILAFDHRSQFVDMVQEAGRDWDCIPYLKSLIWQAYREVSEELGLTGRSGILCDSTFGQHVLNAATGIKAGNDPAVWIARPIELPSSRPLELEHGNIGSQLVSWPQEHIVKCLVFYHPDDEEQIKVHQQKTISEIYQACCQSGHELLLEIILPKSDAVYSANEEAHHYFAALSQLYQLGIKPDWWKLPAMTSDGWQNLDSLIDEHDPHCRGIVLLGLDAPIEQLDKGFKQASDSKHVQGFAVGRSIFGQPTRQWLSHKIDDETFISNVKENYRTLVSVWQQRNH</sequence>
<dbReference type="InterPro" id="IPR018659">
    <property type="entry name" value="DUF2090"/>
</dbReference>
<dbReference type="Gene3D" id="2.20.150.10">
    <property type="entry name" value="putative 5-dehydro-2- deoxygluconokinase"/>
    <property type="match status" value="1"/>
</dbReference>
<name>A0AAV2VJN7_9VIBR</name>
<dbReference type="PANTHER" id="PTHR43085:SF49">
    <property type="entry name" value="5-DEHYDRO-2-DEOXYGLUCONOKINASE"/>
    <property type="match status" value="1"/>
</dbReference>
<keyword evidence="5" id="KW-0067">ATP-binding</keyword>
<dbReference type="SUPFAM" id="SSF53613">
    <property type="entry name" value="Ribokinase-like"/>
    <property type="match status" value="1"/>
</dbReference>
<dbReference type="CDD" id="cd01166">
    <property type="entry name" value="KdgK"/>
    <property type="match status" value="1"/>
</dbReference>
<evidence type="ECO:0000256" key="1">
    <source>
        <dbReference type="ARBA" id="ARBA00010688"/>
    </source>
</evidence>
<evidence type="ECO:0000256" key="4">
    <source>
        <dbReference type="ARBA" id="ARBA00022777"/>
    </source>
</evidence>
<dbReference type="InterPro" id="IPR029056">
    <property type="entry name" value="Ribokinase-like"/>
</dbReference>
<evidence type="ECO:0000256" key="2">
    <source>
        <dbReference type="ARBA" id="ARBA00022679"/>
    </source>
</evidence>
<evidence type="ECO:0000259" key="7">
    <source>
        <dbReference type="Pfam" id="PF09863"/>
    </source>
</evidence>
<proteinExistence type="inferred from homology"/>
<dbReference type="InterPro" id="IPR011611">
    <property type="entry name" value="PfkB_dom"/>
</dbReference>
<protein>
    <submittedName>
        <fullName evidence="8">Fructokinase</fullName>
        <ecNumber evidence="8">2.7.1.4</ecNumber>
    </submittedName>
</protein>
<dbReference type="InterPro" id="IPR050306">
    <property type="entry name" value="PfkB_Carbo_kinase"/>
</dbReference>